<dbReference type="AlphaFoldDB" id="A0AAE1HHH9"/>
<feature type="region of interest" description="Disordered" evidence="3">
    <location>
        <begin position="43"/>
        <end position="106"/>
    </location>
</feature>
<feature type="compositionally biased region" description="Basic and acidic residues" evidence="3">
    <location>
        <begin position="44"/>
        <end position="63"/>
    </location>
</feature>
<keyword evidence="2" id="KW-0479">Metal-binding</keyword>
<dbReference type="GO" id="GO:0046872">
    <property type="term" value="F:metal ion binding"/>
    <property type="evidence" value="ECO:0007669"/>
    <property type="project" value="UniProtKB-KW"/>
</dbReference>
<reference evidence="6" key="2">
    <citation type="journal article" date="2023" name="BMC Genomics">
        <title>Pest status, molecular evolution, and epigenetic factors derived from the genome assembly of Frankliniella fusca, a thysanopteran phytovirus vector.</title>
        <authorList>
            <person name="Catto M.A."/>
            <person name="Labadie P.E."/>
            <person name="Jacobson A.L."/>
            <person name="Kennedy G.G."/>
            <person name="Srinivasan R."/>
            <person name="Hunt B.G."/>
        </authorList>
    </citation>
    <scope>NUCLEOTIDE SEQUENCE</scope>
    <source>
        <strain evidence="6">PL_HMW_Pooled</strain>
    </source>
</reference>
<gene>
    <name evidence="6" type="ORF">KUF71_001224</name>
</gene>
<comment type="cofactor">
    <cofactor evidence="1">
        <name>a divalent metal cation</name>
        <dbReference type="ChEBI" id="CHEBI:60240"/>
    </cofactor>
</comment>
<evidence type="ECO:0000256" key="3">
    <source>
        <dbReference type="SAM" id="MobiDB-lite"/>
    </source>
</evidence>
<dbReference type="Pfam" id="PF13613">
    <property type="entry name" value="HTH_Tnp_4"/>
    <property type="match status" value="1"/>
</dbReference>
<accession>A0AAE1HHH9</accession>
<proteinExistence type="predicted"/>
<comment type="caution">
    <text evidence="6">The sequence shown here is derived from an EMBL/GenBank/DDBJ whole genome shotgun (WGS) entry which is preliminary data.</text>
</comment>
<evidence type="ECO:0000313" key="6">
    <source>
        <dbReference type="EMBL" id="KAK3921444.1"/>
    </source>
</evidence>
<organism evidence="6 7">
    <name type="scientific">Frankliniella fusca</name>
    <dbReference type="NCBI Taxonomy" id="407009"/>
    <lineage>
        <taxon>Eukaryota</taxon>
        <taxon>Metazoa</taxon>
        <taxon>Ecdysozoa</taxon>
        <taxon>Arthropoda</taxon>
        <taxon>Hexapoda</taxon>
        <taxon>Insecta</taxon>
        <taxon>Pterygota</taxon>
        <taxon>Neoptera</taxon>
        <taxon>Paraneoptera</taxon>
        <taxon>Thysanoptera</taxon>
        <taxon>Terebrantia</taxon>
        <taxon>Thripoidea</taxon>
        <taxon>Thripidae</taxon>
        <taxon>Frankliniella</taxon>
    </lineage>
</organism>
<evidence type="ECO:0000259" key="5">
    <source>
        <dbReference type="Pfam" id="PF13613"/>
    </source>
</evidence>
<dbReference type="PANTHER" id="PTHR23080">
    <property type="entry name" value="THAP DOMAIN PROTEIN"/>
    <property type="match status" value="1"/>
</dbReference>
<dbReference type="InterPro" id="IPR027806">
    <property type="entry name" value="HARBI1_dom"/>
</dbReference>
<feature type="domain" description="DDE Tnp4" evidence="4">
    <location>
        <begin position="267"/>
        <end position="427"/>
    </location>
</feature>
<protein>
    <submittedName>
        <fullName evidence="6">Transposase for insertion sequence element IS112</fullName>
    </submittedName>
</protein>
<name>A0AAE1HHH9_9NEOP</name>
<dbReference type="InterPro" id="IPR027805">
    <property type="entry name" value="Transposase_HTH_dom"/>
</dbReference>
<evidence type="ECO:0000259" key="4">
    <source>
        <dbReference type="Pfam" id="PF13359"/>
    </source>
</evidence>
<sequence>MGKPASAYMRVCWEHFLPTDYFPGEKKRKQLKNKVIPSQKLPVRTHDKIKNTDQTKKREERVNRRNKSNSGKTACSVPGHDHDDNTLNGINYDGSSSENQHNAFDTQSSRDVGVQCSRSVCDMGTLVDPECLKLTSPPTDKKCVMLQIMTDTTVLYTYTGLHSFELLDGIVECVRDLEPEQPQGKVKQLSLKERIVLTFIKLKLNLYFTTLAPLFGVTRHTCSKYFQDMVPKLRTVLESVVEFPEIEGNRDNMPLCFGNYKSTRVVIDCAETPVECCKCIKCRILTYSHYKKRNTLKFLVGVAPSGMIIFVSESYGGRASDKQVTIESGILNKVEFGGAVMADKGFNIKNECYERHLVLYQPPFLTRKREQFSREEALRTARIAKARVHVERAIQRLREFNFLTEELEWQLAPHFDDALIIAAGVVNLSAPILNVDKF</sequence>
<dbReference type="Proteomes" id="UP001219518">
    <property type="component" value="Unassembled WGS sequence"/>
</dbReference>
<dbReference type="Pfam" id="PF13359">
    <property type="entry name" value="DDE_Tnp_4"/>
    <property type="match status" value="1"/>
</dbReference>
<evidence type="ECO:0000313" key="7">
    <source>
        <dbReference type="Proteomes" id="UP001219518"/>
    </source>
</evidence>
<dbReference type="EMBL" id="JAHWGI010001034">
    <property type="protein sequence ID" value="KAK3921444.1"/>
    <property type="molecule type" value="Genomic_DNA"/>
</dbReference>
<keyword evidence="7" id="KW-1185">Reference proteome</keyword>
<feature type="domain" description="Transposase Helix-turn-helix" evidence="5">
    <location>
        <begin position="188"/>
        <end position="237"/>
    </location>
</feature>
<reference evidence="6" key="1">
    <citation type="submission" date="2021-07" db="EMBL/GenBank/DDBJ databases">
        <authorList>
            <person name="Catto M.A."/>
            <person name="Jacobson A."/>
            <person name="Kennedy G."/>
            <person name="Labadie P."/>
            <person name="Hunt B.G."/>
            <person name="Srinivasan R."/>
        </authorList>
    </citation>
    <scope>NUCLEOTIDE SEQUENCE</scope>
    <source>
        <strain evidence="6">PL_HMW_Pooled</strain>
        <tissue evidence="6">Head</tissue>
    </source>
</reference>
<evidence type="ECO:0000256" key="2">
    <source>
        <dbReference type="ARBA" id="ARBA00022723"/>
    </source>
</evidence>
<feature type="compositionally biased region" description="Polar residues" evidence="3">
    <location>
        <begin position="86"/>
        <end position="106"/>
    </location>
</feature>
<evidence type="ECO:0000256" key="1">
    <source>
        <dbReference type="ARBA" id="ARBA00001968"/>
    </source>
</evidence>
<dbReference type="PANTHER" id="PTHR23080:SF141">
    <property type="entry name" value="TRANSPOSASE HELIX-TURN-HELIX DOMAIN-CONTAINING PROTEIN"/>
    <property type="match status" value="1"/>
</dbReference>